<evidence type="ECO:0000313" key="2">
    <source>
        <dbReference type="Proteomes" id="UP000273143"/>
    </source>
</evidence>
<dbReference type="PANTHER" id="PTHR45982:SF1">
    <property type="entry name" value="REGULATOR OF CHROMOSOME CONDENSATION"/>
    <property type="match status" value="1"/>
</dbReference>
<dbReference type="GO" id="GO:0005737">
    <property type="term" value="C:cytoplasm"/>
    <property type="evidence" value="ECO:0007669"/>
    <property type="project" value="TreeGrafter"/>
</dbReference>
<evidence type="ECO:0000313" key="1">
    <source>
        <dbReference type="EMBL" id="AZS51407.1"/>
    </source>
</evidence>
<dbReference type="InterPro" id="IPR000408">
    <property type="entry name" value="Reg_chr_condens"/>
</dbReference>
<dbReference type="GO" id="GO:0005085">
    <property type="term" value="F:guanyl-nucleotide exchange factor activity"/>
    <property type="evidence" value="ECO:0007669"/>
    <property type="project" value="TreeGrafter"/>
</dbReference>
<dbReference type="EMBL" id="CP029822">
    <property type="protein sequence ID" value="AZS51407.1"/>
    <property type="molecule type" value="Genomic_DNA"/>
</dbReference>
<dbReference type="KEGG" id="emo:DM558_11795"/>
<dbReference type="AlphaFoldDB" id="A0A3S9XG61"/>
<name>A0A3S9XG61_9GAMM</name>
<proteinExistence type="predicted"/>
<protein>
    <recommendedName>
        <fullName evidence="3">Chromosome condensation regulator RCC1</fullName>
    </recommendedName>
</protein>
<reference evidence="2" key="1">
    <citation type="submission" date="2018-06" db="EMBL/GenBank/DDBJ databases">
        <title>Complete genome of Pseudomonas insecticola strain QZS01.</title>
        <authorList>
            <person name="Wang J."/>
            <person name="Su Q."/>
        </authorList>
    </citation>
    <scope>NUCLEOTIDE SEQUENCE [LARGE SCALE GENOMIC DNA]</scope>
    <source>
        <strain evidence="2">QZS01</strain>
    </source>
</reference>
<dbReference type="Gene3D" id="2.130.10.30">
    <property type="entry name" value="Regulator of chromosome condensation 1/beta-lactamase-inhibitor protein II"/>
    <property type="match status" value="2"/>
</dbReference>
<dbReference type="InterPro" id="IPR051553">
    <property type="entry name" value="Ran_GTPase-activating"/>
</dbReference>
<dbReference type="PANTHER" id="PTHR45982">
    <property type="entry name" value="REGULATOR OF CHROMOSOME CONDENSATION"/>
    <property type="match status" value="1"/>
</dbReference>
<accession>A0A3S9XG61</accession>
<dbReference type="SUPFAM" id="SSF50985">
    <property type="entry name" value="RCC1/BLIP-II"/>
    <property type="match status" value="2"/>
</dbReference>
<dbReference type="Pfam" id="PF00415">
    <property type="entry name" value="RCC1"/>
    <property type="match status" value="3"/>
</dbReference>
<dbReference type="PROSITE" id="PS50012">
    <property type="entry name" value="RCC1_3"/>
    <property type="match status" value="4"/>
</dbReference>
<dbReference type="InterPro" id="IPR009091">
    <property type="entry name" value="RCC1/BLIP-II"/>
</dbReference>
<keyword evidence="2" id="KW-1185">Reference proteome</keyword>
<dbReference type="Proteomes" id="UP000273143">
    <property type="component" value="Chromosome"/>
</dbReference>
<organism evidence="1 2">
    <name type="scientific">Entomomonas moraniae</name>
    <dbReference type="NCBI Taxonomy" id="2213226"/>
    <lineage>
        <taxon>Bacteria</taxon>
        <taxon>Pseudomonadati</taxon>
        <taxon>Pseudomonadota</taxon>
        <taxon>Gammaproteobacteria</taxon>
        <taxon>Pseudomonadales</taxon>
        <taxon>Pseudomonadaceae</taxon>
        <taxon>Entomomonas</taxon>
    </lineage>
</organism>
<sequence length="524" mass="56591">MTSTTRSRTPLDKAIEDVLNQGKCYGFIEDPDSESDWLNLTNYLNQNNRLNTVTEINLPTGIVFYHIASQNKNTPIYLFTPRATGKMTVTVDGKGSFIPDLKVNNTGSQQSLGDDFYELSFNVTAGTTYSVTLNKPLNASGLYNIVARVEKATPSPLTMPNLISEGDLITTGAAIDKKGDVYVWGFRGSAQQGNGKQNVNMKEKSQKVNGLSNAIQIVGGAYHLLALCITDSAKNSGDVWGWGQNLYGEAGSQATYVSTPQKVLSDAVQISAGEYCSAALDTSGRVWTWGHNAYGQLGNGSKKNSRVPVQVNLGGEVARLVGSAYEGGFAVTSQGHVWAWGDNEASGLGFKGTNYGVQQIITTPTRVTNLDQYADQIIYISGGNGWGEALLCDGTVIGWGLRASLGCGSPSTANSSDQPVVIMTGVRQLFARYVGSCALTEDGRIFTWGQTEGSAFRWIYGNEPTLHHTVDCPIKRIGGGKEHLFYETEDGKLYGVGYNDLYKLNQKQLGAPHIKWPGSEITLY</sequence>
<evidence type="ECO:0008006" key="3">
    <source>
        <dbReference type="Google" id="ProtNLM"/>
    </source>
</evidence>
<dbReference type="RefSeq" id="WP_127164164.1">
    <property type="nucleotide sequence ID" value="NZ_CP029822.1"/>
</dbReference>
<gene>
    <name evidence="1" type="ORF">DM558_11795</name>
</gene>